<organism evidence="4 5">
    <name type="scientific">Streptomyces varsoviensis</name>
    <dbReference type="NCBI Taxonomy" id="67373"/>
    <lineage>
        <taxon>Bacteria</taxon>
        <taxon>Bacillati</taxon>
        <taxon>Actinomycetota</taxon>
        <taxon>Actinomycetes</taxon>
        <taxon>Kitasatosporales</taxon>
        <taxon>Streptomycetaceae</taxon>
        <taxon>Streptomyces</taxon>
    </lineage>
</organism>
<proteinExistence type="inferred from homology"/>
<evidence type="ECO:0000256" key="3">
    <source>
        <dbReference type="ARBA" id="ARBA00030771"/>
    </source>
</evidence>
<dbReference type="Proteomes" id="UP000037020">
    <property type="component" value="Unassembled WGS sequence"/>
</dbReference>
<sequence>MTTTTPKTVEQTAFDVAPYTDNCARIYEAAEHALIGLSPFNSYYKSGLIRSLTEWAARRFATVDVFIPGDEAMLTLTAAGWDPGHAERRLHQARKKLRGPARQGLLAAGIDLPDHYLHTWTELLDRPAYRHLRAQVGQGCRTDPGLRRPARELSRKAVRGLTGDEPDDRQIDHALDYVVAEMPFMIDSPSIFHVKSSVFVYHQPFELAHCLLDGREISSVEINPAQGFLVVRPSSGE</sequence>
<evidence type="ECO:0000313" key="4">
    <source>
        <dbReference type="EMBL" id="KOG90180.1"/>
    </source>
</evidence>
<gene>
    <name evidence="4" type="ORF">ADK38_10165</name>
</gene>
<dbReference type="EMBL" id="LGUT01000856">
    <property type="protein sequence ID" value="KOG90180.1"/>
    <property type="molecule type" value="Genomic_DNA"/>
</dbReference>
<name>A0ABR5J9U7_9ACTN</name>
<reference evidence="4 5" key="1">
    <citation type="submission" date="2015-07" db="EMBL/GenBank/DDBJ databases">
        <authorList>
            <person name="Ju K.-S."/>
            <person name="Doroghazi J.R."/>
            <person name="Metcalf W.W."/>
        </authorList>
    </citation>
    <scope>NUCLEOTIDE SEQUENCE [LARGE SCALE GENOMIC DNA]</scope>
    <source>
        <strain evidence="4 5">NRRL B-3589</strain>
    </source>
</reference>
<keyword evidence="2" id="KW-0808">Transferase</keyword>
<keyword evidence="5" id="KW-1185">Reference proteome</keyword>
<comment type="similarity">
    <text evidence="1">Belongs to the CDPS family.</text>
</comment>
<evidence type="ECO:0000256" key="1">
    <source>
        <dbReference type="ARBA" id="ARBA00006034"/>
    </source>
</evidence>
<dbReference type="RefSeq" id="WP_030889157.1">
    <property type="nucleotide sequence ID" value="NZ_JBIRHZ010000016.1"/>
</dbReference>
<dbReference type="Gene3D" id="3.40.50.11710">
    <property type="entry name" value="Cyclodipeptide synthase"/>
    <property type="match status" value="1"/>
</dbReference>
<dbReference type="Pfam" id="PF16715">
    <property type="entry name" value="CDPS"/>
    <property type="match status" value="1"/>
</dbReference>
<evidence type="ECO:0000256" key="2">
    <source>
        <dbReference type="ARBA" id="ARBA00022679"/>
    </source>
</evidence>
<dbReference type="NCBIfam" id="TIGR04539">
    <property type="entry name" value="tRNA_cyclodipep"/>
    <property type="match status" value="1"/>
</dbReference>
<dbReference type="InterPro" id="IPR038622">
    <property type="entry name" value="CDPS_sf"/>
</dbReference>
<evidence type="ECO:0000313" key="5">
    <source>
        <dbReference type="Proteomes" id="UP000037020"/>
    </source>
</evidence>
<accession>A0ABR5J9U7</accession>
<protein>
    <recommendedName>
        <fullName evidence="3">Cyclodipeptide synthase</fullName>
    </recommendedName>
</protein>
<dbReference type="InterPro" id="IPR030903">
    <property type="entry name" value="CDPS"/>
</dbReference>
<comment type="caution">
    <text evidence="4">The sequence shown here is derived from an EMBL/GenBank/DDBJ whole genome shotgun (WGS) entry which is preliminary data.</text>
</comment>